<evidence type="ECO:0000313" key="3">
    <source>
        <dbReference type="EMBL" id="KAK7436877.1"/>
    </source>
</evidence>
<accession>A0ABR1IN60</accession>
<evidence type="ECO:0000256" key="1">
    <source>
        <dbReference type="SAM" id="MobiDB-lite"/>
    </source>
</evidence>
<keyword evidence="2" id="KW-1133">Transmembrane helix</keyword>
<dbReference type="SUPFAM" id="SSF48208">
    <property type="entry name" value="Six-hairpin glycosidases"/>
    <property type="match status" value="1"/>
</dbReference>
<reference evidence="4 5" key="1">
    <citation type="submission" date="2024-01" db="EMBL/GenBank/DDBJ databases">
        <title>A draft genome for the cacao thread blight pathogen Marasmiellus scandens.</title>
        <authorList>
            <person name="Baruah I.K."/>
            <person name="Leung J."/>
            <person name="Bukari Y."/>
            <person name="Amoako-Attah I."/>
            <person name="Meinhardt L.W."/>
            <person name="Bailey B.A."/>
            <person name="Cohen S.P."/>
        </authorList>
    </citation>
    <scope>NUCLEOTIDE SEQUENCE [LARGE SCALE GENOMIC DNA]</scope>
    <source>
        <strain evidence="4 5">GH-19</strain>
    </source>
</reference>
<dbReference type="InterPro" id="IPR053169">
    <property type="entry name" value="MUG_Protein"/>
</dbReference>
<feature type="compositionally biased region" description="Basic and acidic residues" evidence="1">
    <location>
        <begin position="401"/>
        <end position="417"/>
    </location>
</feature>
<sequence>MESSGYGYAAIRAYTAYNDDDFLKYAEVSWTFGRNYTLSNGDLDSGTITSKSVTISEACQGTTMAGGTFWSTDSDNSALFAISTGTFLVLSASLAKATLNQTYLDAAIQSADFINTHLENDGSILEIIDAESCSQDNGVNAYNSGLLIEGLTILASITRNATIGQLLQIAVSAGTSLSRPWHHEGDGGVISEGQGKSGDLFLVRGLGAAYRQNMVPSEMQEYIKGYLGVQYNAVLDQATINGSNIYGVSWVGPPPLESSATGQVQALAVLVNGIVLSNNSDPDPPVTTSTPSLPTAKSSLNIRAIVGGVVGSVVLIGIAAPLLYICGQRKMRVYNDIKAKRQGRVDPFVVGHSHSPNTRQAFSSHSRMTTKKQTLGRTLTSVDAIVTQDSKTSLRVSGPRADYERTQNTRAQGRDEMSTEHLLRLLAERIQPGGQWREDEPPPEYPASRIESI</sequence>
<dbReference type="Gene3D" id="1.50.10.20">
    <property type="match status" value="1"/>
</dbReference>
<protein>
    <recommendedName>
        <fullName evidence="6">Glycoside hydrolase family 76 protein</fullName>
    </recommendedName>
</protein>
<dbReference type="InterPro" id="IPR005198">
    <property type="entry name" value="Glyco_hydro_76"/>
</dbReference>
<comment type="caution">
    <text evidence="4">The sequence shown here is derived from an EMBL/GenBank/DDBJ whole genome shotgun (WGS) entry which is preliminary data.</text>
</comment>
<dbReference type="EMBL" id="JBANRG010000090">
    <property type="protein sequence ID" value="KAK7436877.1"/>
    <property type="molecule type" value="Genomic_DNA"/>
</dbReference>
<feature type="region of interest" description="Disordered" evidence="1">
    <location>
        <begin position="347"/>
        <end position="375"/>
    </location>
</feature>
<dbReference type="InterPro" id="IPR008928">
    <property type="entry name" value="6-hairpin_glycosidase_sf"/>
</dbReference>
<dbReference type="PANTHER" id="PTHR47791:SF3">
    <property type="entry name" value="MEIOTICALLY UP-REGULATED GENE 191 PROTEIN"/>
    <property type="match status" value="1"/>
</dbReference>
<feature type="compositionally biased region" description="Polar residues" evidence="1">
    <location>
        <begin position="354"/>
        <end position="375"/>
    </location>
</feature>
<dbReference type="EMBL" id="JBANRG010000090">
    <property type="protein sequence ID" value="KAK7436914.1"/>
    <property type="molecule type" value="Genomic_DNA"/>
</dbReference>
<evidence type="ECO:0000256" key="2">
    <source>
        <dbReference type="SAM" id="Phobius"/>
    </source>
</evidence>
<evidence type="ECO:0000313" key="4">
    <source>
        <dbReference type="EMBL" id="KAK7436914.1"/>
    </source>
</evidence>
<dbReference type="Proteomes" id="UP001498398">
    <property type="component" value="Unassembled WGS sequence"/>
</dbReference>
<dbReference type="PANTHER" id="PTHR47791">
    <property type="entry name" value="MEIOTICALLY UP-REGULATED GENE 191 PROTEIN"/>
    <property type="match status" value="1"/>
</dbReference>
<feature type="region of interest" description="Disordered" evidence="1">
    <location>
        <begin position="430"/>
        <end position="453"/>
    </location>
</feature>
<evidence type="ECO:0008006" key="6">
    <source>
        <dbReference type="Google" id="ProtNLM"/>
    </source>
</evidence>
<feature type="transmembrane region" description="Helical" evidence="2">
    <location>
        <begin position="304"/>
        <end position="325"/>
    </location>
</feature>
<organism evidence="4 5">
    <name type="scientific">Marasmiellus scandens</name>
    <dbReference type="NCBI Taxonomy" id="2682957"/>
    <lineage>
        <taxon>Eukaryota</taxon>
        <taxon>Fungi</taxon>
        <taxon>Dikarya</taxon>
        <taxon>Basidiomycota</taxon>
        <taxon>Agaricomycotina</taxon>
        <taxon>Agaricomycetes</taxon>
        <taxon>Agaricomycetidae</taxon>
        <taxon>Agaricales</taxon>
        <taxon>Marasmiineae</taxon>
        <taxon>Omphalotaceae</taxon>
        <taxon>Marasmiellus</taxon>
    </lineage>
</organism>
<feature type="region of interest" description="Disordered" evidence="1">
    <location>
        <begin position="390"/>
        <end position="417"/>
    </location>
</feature>
<proteinExistence type="predicted"/>
<name>A0ABR1IN60_9AGAR</name>
<evidence type="ECO:0000313" key="5">
    <source>
        <dbReference type="Proteomes" id="UP001498398"/>
    </source>
</evidence>
<dbReference type="Pfam" id="PF03663">
    <property type="entry name" value="Glyco_hydro_76"/>
    <property type="match status" value="1"/>
</dbReference>
<gene>
    <name evidence="3" type="ORF">VKT23_018899</name>
    <name evidence="4" type="ORF">VKT23_018933</name>
</gene>
<keyword evidence="2" id="KW-0472">Membrane</keyword>
<keyword evidence="5" id="KW-1185">Reference proteome</keyword>
<keyword evidence="2" id="KW-0812">Transmembrane</keyword>